<keyword evidence="1" id="KW-0695">RNA-directed DNA polymerase</keyword>
<dbReference type="GO" id="GO:0003964">
    <property type="term" value="F:RNA-directed DNA polymerase activity"/>
    <property type="evidence" value="ECO:0007669"/>
    <property type="project" value="UniProtKB-KW"/>
</dbReference>
<keyword evidence="1" id="KW-0548">Nucleotidyltransferase</keyword>
<evidence type="ECO:0000313" key="2">
    <source>
        <dbReference type="Proteomes" id="UP000887159"/>
    </source>
</evidence>
<dbReference type="GO" id="GO:0003676">
    <property type="term" value="F:nucleic acid binding"/>
    <property type="evidence" value="ECO:0007669"/>
    <property type="project" value="InterPro"/>
</dbReference>
<name>A0A8X6V1S6_TRICX</name>
<comment type="caution">
    <text evidence="1">The sequence shown here is derived from an EMBL/GenBank/DDBJ whole genome shotgun (WGS) entry which is preliminary data.</text>
</comment>
<dbReference type="Proteomes" id="UP000887159">
    <property type="component" value="Unassembled WGS sequence"/>
</dbReference>
<evidence type="ECO:0000313" key="1">
    <source>
        <dbReference type="EMBL" id="GFX92027.1"/>
    </source>
</evidence>
<keyword evidence="2" id="KW-1185">Reference proteome</keyword>
<protein>
    <submittedName>
        <fullName evidence="1">Putative rna-directed dna polymerase from transposon bs</fullName>
    </submittedName>
</protein>
<dbReference type="SUPFAM" id="SSF53098">
    <property type="entry name" value="Ribonuclease H-like"/>
    <property type="match status" value="1"/>
</dbReference>
<organism evidence="1 2">
    <name type="scientific">Trichonephila clavipes</name>
    <name type="common">Golden silk orbweaver</name>
    <name type="synonym">Nephila clavipes</name>
    <dbReference type="NCBI Taxonomy" id="2585209"/>
    <lineage>
        <taxon>Eukaryota</taxon>
        <taxon>Metazoa</taxon>
        <taxon>Ecdysozoa</taxon>
        <taxon>Arthropoda</taxon>
        <taxon>Chelicerata</taxon>
        <taxon>Arachnida</taxon>
        <taxon>Araneae</taxon>
        <taxon>Araneomorphae</taxon>
        <taxon>Entelegynae</taxon>
        <taxon>Araneoidea</taxon>
        <taxon>Nephilidae</taxon>
        <taxon>Trichonephila</taxon>
    </lineage>
</organism>
<proteinExistence type="predicted"/>
<gene>
    <name evidence="1" type="ORF">TNCV_5004911</name>
</gene>
<keyword evidence="1" id="KW-0808">Transferase</keyword>
<sequence>MLCVQLYKFYIRPVVEYGNEVSITASARNRLNLFQNSMLRLITGGVKSSPIVAMELQTDFEPTDEKLKTHKSFLSTLHDLYNTFDIPTPNRQVFPQELNPIMSQVMLERHLDLVWNVDILLTNGSAEDAIKNAGAGAFSSAFSISYPVGKYCDNFDGEIAAISFAIDKLESCSERNIVFFIDSQAAVLSLVNSRYNENALVHSCRMKLIELGKTRESIALQWIHSHCNISGKQIGLLKQDLSCPNMTLLCLCVTSKDSLTVNCKLIVS</sequence>
<reference evidence="1" key="1">
    <citation type="submission" date="2020-08" db="EMBL/GenBank/DDBJ databases">
        <title>Multicomponent nature underlies the extraordinary mechanical properties of spider dragline silk.</title>
        <authorList>
            <person name="Kono N."/>
            <person name="Nakamura H."/>
            <person name="Mori M."/>
            <person name="Yoshida Y."/>
            <person name="Ohtoshi R."/>
            <person name="Malay A.D."/>
            <person name="Moran D.A.P."/>
            <person name="Tomita M."/>
            <person name="Numata K."/>
            <person name="Arakawa K."/>
        </authorList>
    </citation>
    <scope>NUCLEOTIDE SEQUENCE</scope>
</reference>
<accession>A0A8X6V1S6</accession>
<dbReference type="InterPro" id="IPR012337">
    <property type="entry name" value="RNaseH-like_sf"/>
</dbReference>
<dbReference type="Gene3D" id="3.30.420.10">
    <property type="entry name" value="Ribonuclease H-like superfamily/Ribonuclease H"/>
    <property type="match status" value="1"/>
</dbReference>
<dbReference type="InterPro" id="IPR036397">
    <property type="entry name" value="RNaseH_sf"/>
</dbReference>
<dbReference type="AlphaFoldDB" id="A0A8X6V1S6"/>
<dbReference type="EMBL" id="BMAU01021139">
    <property type="protein sequence ID" value="GFX92027.1"/>
    <property type="molecule type" value="Genomic_DNA"/>
</dbReference>